<dbReference type="Proteomes" id="UP000198512">
    <property type="component" value="Unassembled WGS sequence"/>
</dbReference>
<keyword evidence="2" id="KW-0472">Membrane</keyword>
<evidence type="ECO:0000256" key="1">
    <source>
        <dbReference type="SAM" id="MobiDB-lite"/>
    </source>
</evidence>
<dbReference type="Pfam" id="PF05616">
    <property type="entry name" value="Neisseria_TspB"/>
    <property type="match status" value="1"/>
</dbReference>
<keyword evidence="2" id="KW-0812">Transmembrane</keyword>
<feature type="compositionally biased region" description="Polar residues" evidence="1">
    <location>
        <begin position="15"/>
        <end position="24"/>
    </location>
</feature>
<dbReference type="EMBL" id="FOFP01000016">
    <property type="protein sequence ID" value="SER16732.1"/>
    <property type="molecule type" value="Genomic_DNA"/>
</dbReference>
<feature type="compositionally biased region" description="Acidic residues" evidence="1">
    <location>
        <begin position="29"/>
        <end position="41"/>
    </location>
</feature>
<accession>A0ABY1BM57</accession>
<evidence type="ECO:0000256" key="2">
    <source>
        <dbReference type="SAM" id="Phobius"/>
    </source>
</evidence>
<dbReference type="NCBIfam" id="NF041109">
    <property type="entry name" value="VF_TspB_C_term"/>
    <property type="match status" value="1"/>
</dbReference>
<feature type="compositionally biased region" description="Gly residues" evidence="1">
    <location>
        <begin position="76"/>
        <end position="86"/>
    </location>
</feature>
<comment type="caution">
    <text evidence="3">The sequence shown here is derived from an EMBL/GenBank/DDBJ whole genome shotgun (WGS) entry which is preliminary data.</text>
</comment>
<feature type="region of interest" description="Disordered" evidence="1">
    <location>
        <begin position="1"/>
        <end position="110"/>
    </location>
</feature>
<feature type="compositionally biased region" description="Gly residues" evidence="1">
    <location>
        <begin position="42"/>
        <end position="68"/>
    </location>
</feature>
<proteinExistence type="predicted"/>
<evidence type="ECO:0000313" key="3">
    <source>
        <dbReference type="EMBL" id="SER16732.1"/>
    </source>
</evidence>
<gene>
    <name evidence="3" type="ORF">SAMN05216600_116105</name>
</gene>
<protein>
    <submittedName>
        <fullName evidence="3">TspB protein</fullName>
    </submittedName>
</protein>
<evidence type="ECO:0000313" key="4">
    <source>
        <dbReference type="Proteomes" id="UP000198512"/>
    </source>
</evidence>
<reference evidence="3 4" key="1">
    <citation type="submission" date="2016-10" db="EMBL/GenBank/DDBJ databases">
        <authorList>
            <person name="Varghese N."/>
            <person name="Submissions S."/>
        </authorList>
    </citation>
    <scope>NUCLEOTIDE SEQUENCE [LARGE SCALE GENOMIC DNA]</scope>
    <source>
        <strain evidence="3 4">CIP 109853</strain>
    </source>
</reference>
<dbReference type="InterPro" id="IPR008708">
    <property type="entry name" value="Neisseria_TspB"/>
</dbReference>
<keyword evidence="2" id="KW-1133">Transmembrane helix</keyword>
<feature type="compositionally biased region" description="Acidic residues" evidence="1">
    <location>
        <begin position="87"/>
        <end position="99"/>
    </location>
</feature>
<sequence>MPPSDPNDPGCPTGYSWSGTTCVKSPTDGEGDGTGDGDSDGDNGGGGGGGGSGDGGGDGGSDGGGDGSGDGDGDGNGDGTGNGDGAGEGEGEGEGDCDPATDPNKCGQSSVGGESCEAPLVCEGDAVQCAILRKNKEQLCQWKYDAPVKAEIESALSGPEYELEEKSTAVGSLFTEAVNKGRWLPSNCPSPETFTVMGRSYSISWEPVCRFATAIGPLVVMLASIFFAVSISRALKGS</sequence>
<keyword evidence="4" id="KW-1185">Reference proteome</keyword>
<feature type="transmembrane region" description="Helical" evidence="2">
    <location>
        <begin position="211"/>
        <end position="231"/>
    </location>
</feature>
<name>A0ABY1BM57_9PSED</name>
<organism evidence="3 4">
    <name type="scientific">Pseudomonas cuatrocienegasensis</name>
    <dbReference type="NCBI Taxonomy" id="543360"/>
    <lineage>
        <taxon>Bacteria</taxon>
        <taxon>Pseudomonadati</taxon>
        <taxon>Pseudomonadota</taxon>
        <taxon>Gammaproteobacteria</taxon>
        <taxon>Pseudomonadales</taxon>
        <taxon>Pseudomonadaceae</taxon>
        <taxon>Pseudomonas</taxon>
    </lineage>
</organism>